<name>A0A0V0QNJ3_PSEPJ</name>
<dbReference type="SUPFAM" id="SSF144000">
    <property type="entry name" value="Oxysterol-binding protein-like"/>
    <property type="match status" value="1"/>
</dbReference>
<dbReference type="Pfam" id="PF01237">
    <property type="entry name" value="Oxysterol_BP"/>
    <property type="match status" value="1"/>
</dbReference>
<dbReference type="PANTHER" id="PTHR10972:SF148">
    <property type="entry name" value="OXYSTEROL-BINDING PROTEIN 9"/>
    <property type="match status" value="1"/>
</dbReference>
<organism evidence="2 3">
    <name type="scientific">Pseudocohnilembus persalinus</name>
    <name type="common">Ciliate</name>
    <dbReference type="NCBI Taxonomy" id="266149"/>
    <lineage>
        <taxon>Eukaryota</taxon>
        <taxon>Sar</taxon>
        <taxon>Alveolata</taxon>
        <taxon>Ciliophora</taxon>
        <taxon>Intramacronucleata</taxon>
        <taxon>Oligohymenophorea</taxon>
        <taxon>Scuticociliatia</taxon>
        <taxon>Philasterida</taxon>
        <taxon>Pseudocohnilembidae</taxon>
        <taxon>Pseudocohnilembus</taxon>
    </lineage>
</organism>
<dbReference type="InParanoid" id="A0A0V0QNJ3"/>
<keyword evidence="3" id="KW-1185">Reference proteome</keyword>
<accession>A0A0V0QNJ3</accession>
<proteinExistence type="predicted"/>
<evidence type="ECO:0000313" key="3">
    <source>
        <dbReference type="Proteomes" id="UP000054937"/>
    </source>
</evidence>
<dbReference type="EMBL" id="LDAU01000123">
    <property type="protein sequence ID" value="KRX03923.1"/>
    <property type="molecule type" value="Genomic_DNA"/>
</dbReference>
<gene>
    <name evidence="2" type="ORF">PPERSA_12128</name>
</gene>
<sequence length="838" mass="98674">MITKTSLQIQRLKIQVKISINRNSINIDNEPVFQETTFVKKQDKNQNYNENNNNIGNKELDKTKHTNNVLQVNEEGLNCDGQENKNDHYYQLLSPGDLENEEKWKIISERYQQETRKMPYFNVFTKTQQFPIYKTTQEQKQIEKIIENTPSALKQTVLKNIQNFLENKGQDLLAQTSFKYEFIKDEQNIYIFQSKAKPSFFRGIMVCKNQNLQDLVEEMLIPSFKQPHWNPMIKQFEVYPTESTEVDGEIIKQVVQFKRYVCQNQLDDQNNQVEKTLFYHRHSYEFQGAHFIICKTFKEDHTEDTIKNNFNQSIHLMKSPYDTENILIIIDLEFDLENERDSNDENQSIDSNYIQELKNKNRELKLQNNNNNNENNSCQINSYRNDQFVKIKDIYNLVSSDSGFSQEQLIDILEIVKHNQHIMRAIKNYTPMIRINVPGQLLQHSQEKGHFAWGKNYDYNKKGGISYKNEKLIKEQKSVAYTLLKRIGSSLMHGKSLMNISMPVTIFDKYSMLQRNCSSMGYAPVFLKKAAETKDPVEQLKWSACFSLAQFILGCDQTKPFNPIIGETFQARVNGYPTYFEQTTHHPPVCNYIHYGPGYKIYGANYPEVHTKANSLEGYQRAHPTVQYENNGKKIYMFYNNFIIYNLLIGQRYMNCIGRVYTLDPETRLVAEVIYNPNDKGTISNLFSKSKVKIDEIGGAIYKVKQEIVDKLLEQHKVNSKLNTVINPQTDIEEYVSKIEGIWHSKLIFDGEVYWDTNRDFPYPIEFEENPLPSDSNYREDMTYFQLNNLNKAQEIKESMEQKQREDSKLRKKWKEQNKKKGYNFAFQESYIQQNSQV</sequence>
<feature type="region of interest" description="Disordered" evidence="1">
    <location>
        <begin position="798"/>
        <end position="817"/>
    </location>
</feature>
<dbReference type="OMA" id="SHINECI"/>
<dbReference type="Gene3D" id="2.40.160.120">
    <property type="match status" value="1"/>
</dbReference>
<evidence type="ECO:0000313" key="2">
    <source>
        <dbReference type="EMBL" id="KRX03923.1"/>
    </source>
</evidence>
<dbReference type="AlphaFoldDB" id="A0A0V0QNJ3"/>
<dbReference type="GO" id="GO:0005829">
    <property type="term" value="C:cytosol"/>
    <property type="evidence" value="ECO:0007669"/>
    <property type="project" value="TreeGrafter"/>
</dbReference>
<protein>
    <recommendedName>
        <fullName evidence="4">Oxysterol-binding protein</fullName>
    </recommendedName>
</protein>
<evidence type="ECO:0000256" key="1">
    <source>
        <dbReference type="SAM" id="MobiDB-lite"/>
    </source>
</evidence>
<dbReference type="InterPro" id="IPR037239">
    <property type="entry name" value="OSBP_sf"/>
</dbReference>
<dbReference type="GO" id="GO:0032934">
    <property type="term" value="F:sterol binding"/>
    <property type="evidence" value="ECO:0007669"/>
    <property type="project" value="TreeGrafter"/>
</dbReference>
<comment type="caution">
    <text evidence="2">The sequence shown here is derived from an EMBL/GenBank/DDBJ whole genome shotgun (WGS) entry which is preliminary data.</text>
</comment>
<dbReference type="Proteomes" id="UP000054937">
    <property type="component" value="Unassembled WGS sequence"/>
</dbReference>
<dbReference type="OrthoDB" id="287672at2759"/>
<evidence type="ECO:0008006" key="4">
    <source>
        <dbReference type="Google" id="ProtNLM"/>
    </source>
</evidence>
<reference evidence="2 3" key="1">
    <citation type="journal article" date="2015" name="Sci. Rep.">
        <title>Genome of the facultative scuticociliatosis pathogen Pseudocohnilembus persalinus provides insight into its virulence through horizontal gene transfer.</title>
        <authorList>
            <person name="Xiong J."/>
            <person name="Wang G."/>
            <person name="Cheng J."/>
            <person name="Tian M."/>
            <person name="Pan X."/>
            <person name="Warren A."/>
            <person name="Jiang C."/>
            <person name="Yuan D."/>
            <person name="Miao W."/>
        </authorList>
    </citation>
    <scope>NUCLEOTIDE SEQUENCE [LARGE SCALE GENOMIC DNA]</scope>
    <source>
        <strain evidence="2">36N120E</strain>
    </source>
</reference>
<dbReference type="GO" id="GO:0016020">
    <property type="term" value="C:membrane"/>
    <property type="evidence" value="ECO:0007669"/>
    <property type="project" value="TreeGrafter"/>
</dbReference>
<dbReference type="InterPro" id="IPR000648">
    <property type="entry name" value="Oxysterol-bd"/>
</dbReference>
<dbReference type="FunFam" id="2.40.160.120:FF:000015">
    <property type="entry name" value="Oxysterol binding protein, putative"/>
    <property type="match status" value="1"/>
</dbReference>
<dbReference type="PANTHER" id="PTHR10972">
    <property type="entry name" value="OXYSTEROL-BINDING PROTEIN-RELATED"/>
    <property type="match status" value="1"/>
</dbReference>